<comment type="subcellular location">
    <subcellularLocation>
        <location evidence="1">Nucleus</location>
    </subcellularLocation>
</comment>
<dbReference type="GO" id="GO:0006384">
    <property type="term" value="P:transcription initiation at RNA polymerase III promoter"/>
    <property type="evidence" value="ECO:0007669"/>
    <property type="project" value="TreeGrafter"/>
</dbReference>
<reference evidence="9 10" key="1">
    <citation type="submission" date="2021-12" db="EMBL/GenBank/DDBJ databases">
        <title>High titer production of polyol ester of fatty acids by Rhodotorula paludigena BS15 towards product separation-free biomass refinery.</title>
        <authorList>
            <person name="Mano J."/>
            <person name="Ono H."/>
            <person name="Tanaka T."/>
            <person name="Naito K."/>
            <person name="Sushida H."/>
            <person name="Ike M."/>
            <person name="Tokuyasu K."/>
            <person name="Kitaoka M."/>
        </authorList>
    </citation>
    <scope>NUCLEOTIDE SEQUENCE [LARGE SCALE GENOMIC DNA]</scope>
    <source>
        <strain evidence="9 10">BS15</strain>
    </source>
</reference>
<keyword evidence="4" id="KW-0804">Transcription</keyword>
<protein>
    <recommendedName>
        <fullName evidence="11">DNA-directed RNA polymerase III subunit RPC8</fullName>
    </recommendedName>
</protein>
<proteinExistence type="inferred from homology"/>
<evidence type="ECO:0000259" key="7">
    <source>
        <dbReference type="Pfam" id="PF03876"/>
    </source>
</evidence>
<keyword evidence="5" id="KW-0539">Nucleus</keyword>
<evidence type="ECO:0000313" key="10">
    <source>
        <dbReference type="Proteomes" id="UP001342314"/>
    </source>
</evidence>
<feature type="domain" description="RNA polymerase Rpb7-like N-terminal" evidence="7">
    <location>
        <begin position="8"/>
        <end position="64"/>
    </location>
</feature>
<dbReference type="InterPro" id="IPR013238">
    <property type="entry name" value="RNA_pol_III_Rbc25"/>
</dbReference>
<dbReference type="AlphaFoldDB" id="A0AAV5GJA9"/>
<feature type="domain" description="RNA polymerase III subunit Rpc25" evidence="8">
    <location>
        <begin position="83"/>
        <end position="231"/>
    </location>
</feature>
<dbReference type="Pfam" id="PF03876">
    <property type="entry name" value="SHS2_Rpb7-N"/>
    <property type="match status" value="1"/>
</dbReference>
<evidence type="ECO:0008006" key="11">
    <source>
        <dbReference type="Google" id="ProtNLM"/>
    </source>
</evidence>
<dbReference type="GO" id="GO:0005666">
    <property type="term" value="C:RNA polymerase III complex"/>
    <property type="evidence" value="ECO:0007669"/>
    <property type="project" value="TreeGrafter"/>
</dbReference>
<gene>
    <name evidence="9" type="ORF">Rhopal_002563-T1</name>
</gene>
<dbReference type="Gene3D" id="2.40.50.140">
    <property type="entry name" value="Nucleic acid-binding proteins"/>
    <property type="match status" value="1"/>
</dbReference>
<evidence type="ECO:0000256" key="3">
    <source>
        <dbReference type="ARBA" id="ARBA00022478"/>
    </source>
</evidence>
<dbReference type="Gene3D" id="3.30.1490.120">
    <property type="entry name" value="RNA polymerase Rpb7-like, N-terminal domain"/>
    <property type="match status" value="1"/>
</dbReference>
<feature type="region of interest" description="Disordered" evidence="6">
    <location>
        <begin position="172"/>
        <end position="201"/>
    </location>
</feature>
<dbReference type="InterPro" id="IPR005576">
    <property type="entry name" value="Rpb7-like_N"/>
</dbReference>
<accession>A0AAV5GJA9</accession>
<sequence length="239" mass="26836">MFTYCIQKDVIRVEPRDFHKDPAEAIREEIHRRYANRVIPNVGLCISLLDILSSSEGAVLYGDGCLYYRCEFRLIVFRPYIGEALVARVKSQSPDGIVVTLGFFDDIHIPPNLLADYTTFDHERRAFFWVPSDQSGGPRPTVKELLSLDEEQKLYVSRKDWIRVRVEEEHWDDTSPTSGKVKTPATVAAGGPGAGQEGQQPVVDQVRTNGKAPYSLICSMAEDGMGVLDWWADEGEEAA</sequence>
<keyword evidence="3" id="KW-0240">DNA-directed RNA polymerase</keyword>
<dbReference type="Pfam" id="PF08292">
    <property type="entry name" value="RNA_pol_Rbc25"/>
    <property type="match status" value="1"/>
</dbReference>
<keyword evidence="10" id="KW-1185">Reference proteome</keyword>
<dbReference type="SUPFAM" id="SSF88798">
    <property type="entry name" value="N-terminal, heterodimerisation domain of RBP7 (RpoE)"/>
    <property type="match status" value="1"/>
</dbReference>
<comment type="caution">
    <text evidence="9">The sequence shown here is derived from an EMBL/GenBank/DDBJ whole genome shotgun (WGS) entry which is preliminary data.</text>
</comment>
<dbReference type="InterPro" id="IPR012340">
    <property type="entry name" value="NA-bd_OB-fold"/>
</dbReference>
<evidence type="ECO:0000256" key="4">
    <source>
        <dbReference type="ARBA" id="ARBA00023163"/>
    </source>
</evidence>
<dbReference type="InterPro" id="IPR045113">
    <property type="entry name" value="Rpb7-like"/>
</dbReference>
<evidence type="ECO:0000256" key="5">
    <source>
        <dbReference type="ARBA" id="ARBA00023242"/>
    </source>
</evidence>
<dbReference type="SUPFAM" id="SSF50249">
    <property type="entry name" value="Nucleic acid-binding proteins"/>
    <property type="match status" value="1"/>
</dbReference>
<evidence type="ECO:0000259" key="8">
    <source>
        <dbReference type="Pfam" id="PF08292"/>
    </source>
</evidence>
<evidence type="ECO:0000313" key="9">
    <source>
        <dbReference type="EMBL" id="GJN89576.1"/>
    </source>
</evidence>
<dbReference type="EMBL" id="BQKY01000005">
    <property type="protein sequence ID" value="GJN89576.1"/>
    <property type="molecule type" value="Genomic_DNA"/>
</dbReference>
<dbReference type="PANTHER" id="PTHR12709:SF1">
    <property type="entry name" value="DNA-DIRECTED RNA POLYMERASE III SUBUNIT RPC8"/>
    <property type="match status" value="1"/>
</dbReference>
<evidence type="ECO:0000256" key="1">
    <source>
        <dbReference type="ARBA" id="ARBA00004123"/>
    </source>
</evidence>
<dbReference type="InterPro" id="IPR036898">
    <property type="entry name" value="RNA_pol_Rpb7-like_N_sf"/>
</dbReference>
<dbReference type="PANTHER" id="PTHR12709">
    <property type="entry name" value="DNA-DIRECTED RNA POLYMERASE II, III"/>
    <property type="match status" value="1"/>
</dbReference>
<evidence type="ECO:0000256" key="6">
    <source>
        <dbReference type="SAM" id="MobiDB-lite"/>
    </source>
</evidence>
<comment type="similarity">
    <text evidence="2">Belongs to the eukaryotic RPB7/RPC8 RNA polymerase subunit family.</text>
</comment>
<dbReference type="Proteomes" id="UP001342314">
    <property type="component" value="Unassembled WGS sequence"/>
</dbReference>
<organism evidence="9 10">
    <name type="scientific">Rhodotorula paludigena</name>
    <dbReference type="NCBI Taxonomy" id="86838"/>
    <lineage>
        <taxon>Eukaryota</taxon>
        <taxon>Fungi</taxon>
        <taxon>Dikarya</taxon>
        <taxon>Basidiomycota</taxon>
        <taxon>Pucciniomycotina</taxon>
        <taxon>Microbotryomycetes</taxon>
        <taxon>Sporidiobolales</taxon>
        <taxon>Sporidiobolaceae</taxon>
        <taxon>Rhodotorula</taxon>
    </lineage>
</organism>
<dbReference type="CDD" id="cd04330">
    <property type="entry name" value="RNAP_III_Rpc25_N"/>
    <property type="match status" value="1"/>
</dbReference>
<name>A0AAV5GJA9_9BASI</name>
<evidence type="ECO:0000256" key="2">
    <source>
        <dbReference type="ARBA" id="ARBA00009307"/>
    </source>
</evidence>